<dbReference type="InterPro" id="IPR041664">
    <property type="entry name" value="AAA_16"/>
</dbReference>
<dbReference type="InterPro" id="IPR011990">
    <property type="entry name" value="TPR-like_helical_dom_sf"/>
</dbReference>
<dbReference type="InterPro" id="IPR003593">
    <property type="entry name" value="AAA+_ATPase"/>
</dbReference>
<dbReference type="PRINTS" id="PR00038">
    <property type="entry name" value="HTHLUXR"/>
</dbReference>
<gene>
    <name evidence="4" type="ORF">RM445_07690</name>
</gene>
<evidence type="ECO:0000313" key="4">
    <source>
        <dbReference type="EMBL" id="MDT0349409.1"/>
    </source>
</evidence>
<proteinExistence type="predicted"/>
<sequence>MAGALLEREASLAELLRAVAAARAGRGSVVLLGGEAGMGKTSLVRAFAAAAARADRAPRILVGACDDLHTRRPLGPLRDAARDTGGPLERALRADDPGAAFRAAVAELALPPATVLVVEDVHWVDDASLDVLRHVARRIADIPGVLVLTFRADEVGPTHPLRALLGELVGRPVHRLRLAPLSPAAVAALAGDEGAALHALTGGNPFFVTEALAAPTGVVPRTVADAVAARLGALSPPCRAACEQLSVVPTRVDLDLAGRLLGHGDLAVLDEAEERGILELRGNGLAFRHELARRSVEAALPALRRRLLNRAVVTALRARRHHDPDRLVHHALEADDGGTVAEFAPAAGREAARLGAHRQALAHFEVAHRHVALLDPPERARLLDDYAWELYNARRFGEAVDRARDAVRQHEMLDDRIAGSRIGWGEALVRLSRHLYMAGDTDGAQREVDRAVAVLDAAGAPPAARAAALGARGSLLALTERPDAALEVLDRARELAATAGRTDLVALCLNYRGVARCDRDGEPGLDDLRASLALARTHDDGEATARAYTNLAEPLYRLGHLDELAGCVEAGLEFTRERGFWSHAYNLDVHRCLLLMRRGRWNEAQEGLRDLAAEGDVGMLYVYSVPAHARLLARRGDARADPLLDEAWQRARAQRSLLGLTLTGVAVAELAWLTGRPERAAEVAAELLPRHGGGAAAVRGEVARYLARAGLPVDAGTFPEPWASGLRGDWRAAAAAWERIGDPYEQGLELGLSGEVEPALRGLRLLEDLGATPAAAIVRARLADLGVTRVPRRAAAATRAHPAGLTARQVEVLDLVAAGLSNAEIAARLVVSVRTVENHVAAVLDKLGVRTRREVRQWVAVTDYGASDRP</sequence>
<evidence type="ECO:0000313" key="5">
    <source>
        <dbReference type="Proteomes" id="UP001183202"/>
    </source>
</evidence>
<keyword evidence="5" id="KW-1185">Reference proteome</keyword>
<evidence type="ECO:0000259" key="3">
    <source>
        <dbReference type="PROSITE" id="PS50043"/>
    </source>
</evidence>
<dbReference type="Pfam" id="PF13191">
    <property type="entry name" value="AAA_16"/>
    <property type="match status" value="1"/>
</dbReference>
<dbReference type="SUPFAM" id="SSF48452">
    <property type="entry name" value="TPR-like"/>
    <property type="match status" value="2"/>
</dbReference>
<protein>
    <submittedName>
        <fullName evidence="4">AAA family ATPase</fullName>
    </submittedName>
</protein>
<dbReference type="InterPro" id="IPR016032">
    <property type="entry name" value="Sig_transdc_resp-reg_C-effctor"/>
</dbReference>
<comment type="caution">
    <text evidence="4">The sequence shown here is derived from an EMBL/GenBank/DDBJ whole genome shotgun (WGS) entry which is preliminary data.</text>
</comment>
<dbReference type="SUPFAM" id="SSF46894">
    <property type="entry name" value="C-terminal effector domain of the bipartite response regulators"/>
    <property type="match status" value="1"/>
</dbReference>
<evidence type="ECO:0000256" key="1">
    <source>
        <dbReference type="ARBA" id="ARBA00022741"/>
    </source>
</evidence>
<dbReference type="Gene3D" id="1.10.10.10">
    <property type="entry name" value="Winged helix-like DNA-binding domain superfamily/Winged helix DNA-binding domain"/>
    <property type="match status" value="1"/>
</dbReference>
<dbReference type="InterPro" id="IPR000792">
    <property type="entry name" value="Tscrpt_reg_LuxR_C"/>
</dbReference>
<dbReference type="EMBL" id="JAVREJ010000004">
    <property type="protein sequence ID" value="MDT0349409.1"/>
    <property type="molecule type" value="Genomic_DNA"/>
</dbReference>
<keyword evidence="1" id="KW-0547">Nucleotide-binding</keyword>
<feature type="domain" description="HTH luxR-type" evidence="3">
    <location>
        <begin position="798"/>
        <end position="863"/>
    </location>
</feature>
<accession>A0ABU2N7Z6</accession>
<dbReference type="Pfam" id="PF00196">
    <property type="entry name" value="GerE"/>
    <property type="match status" value="1"/>
</dbReference>
<dbReference type="InterPro" id="IPR027417">
    <property type="entry name" value="P-loop_NTPase"/>
</dbReference>
<evidence type="ECO:0000256" key="2">
    <source>
        <dbReference type="ARBA" id="ARBA00022840"/>
    </source>
</evidence>
<dbReference type="Gene3D" id="1.25.40.10">
    <property type="entry name" value="Tetratricopeptide repeat domain"/>
    <property type="match status" value="1"/>
</dbReference>
<dbReference type="PANTHER" id="PTHR16305">
    <property type="entry name" value="TESTICULAR SOLUBLE ADENYLYL CYCLASE"/>
    <property type="match status" value="1"/>
</dbReference>
<dbReference type="PROSITE" id="PS50043">
    <property type="entry name" value="HTH_LUXR_2"/>
    <property type="match status" value="1"/>
</dbReference>
<dbReference type="SMART" id="SM00421">
    <property type="entry name" value="HTH_LUXR"/>
    <property type="match status" value="1"/>
</dbReference>
<dbReference type="CDD" id="cd06170">
    <property type="entry name" value="LuxR_C_like"/>
    <property type="match status" value="1"/>
</dbReference>
<reference evidence="5" key="1">
    <citation type="submission" date="2023-07" db="EMBL/GenBank/DDBJ databases">
        <title>30 novel species of actinomycetes from the DSMZ collection.</title>
        <authorList>
            <person name="Nouioui I."/>
        </authorList>
    </citation>
    <scope>NUCLEOTIDE SEQUENCE [LARGE SCALE GENOMIC DNA]</scope>
    <source>
        <strain evidence="5">DSM 45834</strain>
    </source>
</reference>
<organism evidence="4 5">
    <name type="scientific">Pseudonocardia charpentierae</name>
    <dbReference type="NCBI Taxonomy" id="3075545"/>
    <lineage>
        <taxon>Bacteria</taxon>
        <taxon>Bacillati</taxon>
        <taxon>Actinomycetota</taxon>
        <taxon>Actinomycetes</taxon>
        <taxon>Pseudonocardiales</taxon>
        <taxon>Pseudonocardiaceae</taxon>
        <taxon>Pseudonocardia</taxon>
    </lineage>
</organism>
<keyword evidence="2" id="KW-0067">ATP-binding</keyword>
<dbReference type="RefSeq" id="WP_311555443.1">
    <property type="nucleotide sequence ID" value="NZ_JAVREJ010000004.1"/>
</dbReference>
<dbReference type="Proteomes" id="UP001183202">
    <property type="component" value="Unassembled WGS sequence"/>
</dbReference>
<dbReference type="SMART" id="SM00382">
    <property type="entry name" value="AAA"/>
    <property type="match status" value="1"/>
</dbReference>
<name>A0ABU2N7Z6_9PSEU</name>
<dbReference type="InterPro" id="IPR036388">
    <property type="entry name" value="WH-like_DNA-bd_sf"/>
</dbReference>
<dbReference type="Gene3D" id="3.40.50.300">
    <property type="entry name" value="P-loop containing nucleotide triphosphate hydrolases"/>
    <property type="match status" value="1"/>
</dbReference>
<dbReference type="PROSITE" id="PS00622">
    <property type="entry name" value="HTH_LUXR_1"/>
    <property type="match status" value="1"/>
</dbReference>
<dbReference type="PANTHER" id="PTHR16305:SF35">
    <property type="entry name" value="TRANSCRIPTIONAL ACTIVATOR DOMAIN"/>
    <property type="match status" value="1"/>
</dbReference>
<dbReference type="SUPFAM" id="SSF52540">
    <property type="entry name" value="P-loop containing nucleoside triphosphate hydrolases"/>
    <property type="match status" value="1"/>
</dbReference>